<dbReference type="Proteomes" id="UP001202831">
    <property type="component" value="Unassembled WGS sequence"/>
</dbReference>
<comment type="caution">
    <text evidence="3">The sequence shown here is derived from an EMBL/GenBank/DDBJ whole genome shotgun (WGS) entry which is preliminary data.</text>
</comment>
<gene>
    <name evidence="3" type="ORF">L2725_19555</name>
</gene>
<keyword evidence="4" id="KW-1185">Reference proteome</keyword>
<dbReference type="InterPro" id="IPR000801">
    <property type="entry name" value="Esterase-like"/>
</dbReference>
<dbReference type="GO" id="GO:0016787">
    <property type="term" value="F:hydrolase activity"/>
    <property type="evidence" value="ECO:0007669"/>
    <property type="project" value="UniProtKB-KW"/>
</dbReference>
<keyword evidence="2 3" id="KW-0378">Hydrolase</keyword>
<evidence type="ECO:0000256" key="2">
    <source>
        <dbReference type="ARBA" id="ARBA00022801"/>
    </source>
</evidence>
<dbReference type="RefSeq" id="WP_249250507.1">
    <property type="nucleotide sequence ID" value="NZ_JAKIKT010000009.1"/>
</dbReference>
<dbReference type="EMBL" id="JAKIKT010000009">
    <property type="protein sequence ID" value="MCL2915943.1"/>
    <property type="molecule type" value="Genomic_DNA"/>
</dbReference>
<organism evidence="3 4">
    <name type="scientific">Shewanella corallii</name>
    <dbReference type="NCBI Taxonomy" id="560080"/>
    <lineage>
        <taxon>Bacteria</taxon>
        <taxon>Pseudomonadati</taxon>
        <taxon>Pseudomonadota</taxon>
        <taxon>Gammaproteobacteria</taxon>
        <taxon>Alteromonadales</taxon>
        <taxon>Shewanellaceae</taxon>
        <taxon>Shewanella</taxon>
    </lineage>
</organism>
<name>A0ABT0NBV1_9GAMM</name>
<dbReference type="PANTHER" id="PTHR40841">
    <property type="entry name" value="SIDEROPHORE TRIACETYLFUSARININE C ESTERASE"/>
    <property type="match status" value="1"/>
</dbReference>
<accession>A0ABT0NBV1</accession>
<dbReference type="InterPro" id="IPR029058">
    <property type="entry name" value="AB_hydrolase_fold"/>
</dbReference>
<dbReference type="InterPro" id="IPR052558">
    <property type="entry name" value="Siderophore_Hydrolase_D"/>
</dbReference>
<evidence type="ECO:0000256" key="1">
    <source>
        <dbReference type="ARBA" id="ARBA00005622"/>
    </source>
</evidence>
<dbReference type="SUPFAM" id="SSF48452">
    <property type="entry name" value="TPR-like"/>
    <property type="match status" value="1"/>
</dbReference>
<sequence>MAKQVFSRSFVSSLLPKVLAPKSVGLLLCICLPTMVNAAPEVLSYGVADNIESKAYDAKRRFMVSLPERYQAYPQRHYPVLYVMDGDFQFRHTAMLAHTQSRMGKLPPMIVVGIANQGNPDYLYSTTWQSEKEGDEFGGIDVMMQHLSQELVPYIDKHYRTSGSNAVAGYSLGGLFVLQAMMAKDTPFNAFISMSPSLWYDNYSFNNQLTEFIKANKGKPLPPLFLSVANEQGMGIRDFHALLTEQAPGWQVTFNTYPNETHYTTAIPAMMDGLNILADNHYTDMDELMEIADYQAAFKHFADKQSQWAGYRMDWLQAYYLAKYLFASKQIDQLEQILASARTQLPDSYVEIALGISKGFNKTKQAGKAASLLDSIKSAAGESADWYQQMSLAQAALGNTQEAEALHRKAIELAQAQGFESWEVWELGGPIAE</sequence>
<proteinExistence type="inferred from homology"/>
<comment type="similarity">
    <text evidence="1">Belongs to the esterase D family.</text>
</comment>
<dbReference type="Gene3D" id="3.40.50.1820">
    <property type="entry name" value="alpha/beta hydrolase"/>
    <property type="match status" value="1"/>
</dbReference>
<dbReference type="InterPro" id="IPR011990">
    <property type="entry name" value="TPR-like_helical_dom_sf"/>
</dbReference>
<dbReference type="Pfam" id="PF00756">
    <property type="entry name" value="Esterase"/>
    <property type="match status" value="1"/>
</dbReference>
<protein>
    <submittedName>
        <fullName evidence="3">Alpha/beta hydrolase</fullName>
    </submittedName>
</protein>
<evidence type="ECO:0000313" key="3">
    <source>
        <dbReference type="EMBL" id="MCL2915943.1"/>
    </source>
</evidence>
<dbReference type="SUPFAM" id="SSF53474">
    <property type="entry name" value="alpha/beta-Hydrolases"/>
    <property type="match status" value="1"/>
</dbReference>
<reference evidence="3 4" key="1">
    <citation type="submission" date="2022-01" db="EMBL/GenBank/DDBJ databases">
        <title>Whole genome-based taxonomy of the Shewanellaceae.</title>
        <authorList>
            <person name="Martin-Rodriguez A.J."/>
        </authorList>
    </citation>
    <scope>NUCLEOTIDE SEQUENCE [LARGE SCALE GENOMIC DNA]</scope>
    <source>
        <strain evidence="3 4">DSM 21332</strain>
    </source>
</reference>
<evidence type="ECO:0000313" key="4">
    <source>
        <dbReference type="Proteomes" id="UP001202831"/>
    </source>
</evidence>
<dbReference type="PANTHER" id="PTHR40841:SF2">
    <property type="entry name" value="SIDEROPHORE-DEGRADING ESTERASE (EUROFUNG)"/>
    <property type="match status" value="1"/>
</dbReference>